<evidence type="ECO:0000313" key="1">
    <source>
        <dbReference type="EMBL" id="KAJ9054520.1"/>
    </source>
</evidence>
<comment type="caution">
    <text evidence="1">The sequence shown here is derived from an EMBL/GenBank/DDBJ whole genome shotgun (WGS) entry which is preliminary data.</text>
</comment>
<sequence length="400" mass="44731">MESSNSAGHSHAQSEALAQKYLVANITYPTIKSRMLPSNAAETLIKANQLSGKLAFNWQEIKNPKGGQCFLVFMSSKLDETPPDDLFWSSPEISNATSLPDGKILNIYEKFGGKCSEDPNVNLTRRRYFIDNKNPSQIQLLHYIDSTDDEIDLSHLTNSSQTNTMQSQNNQPIRPYLQPHSDYSNRGISSAENQNFIRPNGMPQYANQNPAYAYSGMDASKLPPKALPKRKIAKQTPAKTTRDTLPSIAATGMNPLPPPSHGDEIDLFSARDVALFRYKRNHDHLAELFSHKTQKTINKMKGPLLSASALSFFKQRAAENTAEIKRITSRAKPVNLSSFLFEQIERVKKASRCEDINASRSLVHEKVGELVDRRHRFRPVTLSPGASNLPSEDSTSFIKL</sequence>
<protein>
    <submittedName>
        <fullName evidence="1">Uncharacterized protein</fullName>
    </submittedName>
</protein>
<reference evidence="1" key="1">
    <citation type="submission" date="2022-04" db="EMBL/GenBank/DDBJ databases">
        <title>Genome of the entomopathogenic fungus Entomophthora muscae.</title>
        <authorList>
            <person name="Elya C."/>
            <person name="Lovett B.R."/>
            <person name="Lee E."/>
            <person name="Macias A.M."/>
            <person name="Hajek A.E."/>
            <person name="De Bivort B.L."/>
            <person name="Kasson M.T."/>
            <person name="De Fine Licht H.H."/>
            <person name="Stajich J.E."/>
        </authorList>
    </citation>
    <scope>NUCLEOTIDE SEQUENCE</scope>
    <source>
        <strain evidence="1">Berkeley</strain>
    </source>
</reference>
<keyword evidence="2" id="KW-1185">Reference proteome</keyword>
<dbReference type="EMBL" id="QTSX02006440">
    <property type="protein sequence ID" value="KAJ9054520.1"/>
    <property type="molecule type" value="Genomic_DNA"/>
</dbReference>
<accession>A0ACC2RX04</accession>
<gene>
    <name evidence="1" type="ORF">DSO57_1013598</name>
</gene>
<dbReference type="Proteomes" id="UP001165960">
    <property type="component" value="Unassembled WGS sequence"/>
</dbReference>
<evidence type="ECO:0000313" key="2">
    <source>
        <dbReference type="Proteomes" id="UP001165960"/>
    </source>
</evidence>
<organism evidence="1 2">
    <name type="scientific">Entomophthora muscae</name>
    <dbReference type="NCBI Taxonomy" id="34485"/>
    <lineage>
        <taxon>Eukaryota</taxon>
        <taxon>Fungi</taxon>
        <taxon>Fungi incertae sedis</taxon>
        <taxon>Zoopagomycota</taxon>
        <taxon>Entomophthoromycotina</taxon>
        <taxon>Entomophthoromycetes</taxon>
        <taxon>Entomophthorales</taxon>
        <taxon>Entomophthoraceae</taxon>
        <taxon>Entomophthora</taxon>
    </lineage>
</organism>
<proteinExistence type="predicted"/>
<name>A0ACC2RX04_9FUNG</name>